<dbReference type="Proteomes" id="UP000326565">
    <property type="component" value="Unassembled WGS sequence"/>
</dbReference>
<dbReference type="GO" id="GO:0006351">
    <property type="term" value="P:DNA-templated transcription"/>
    <property type="evidence" value="ECO:0007669"/>
    <property type="project" value="InterPro"/>
</dbReference>
<dbReference type="Pfam" id="PF04082">
    <property type="entry name" value="Fungal_trans"/>
    <property type="match status" value="1"/>
</dbReference>
<evidence type="ECO:0000313" key="8">
    <source>
        <dbReference type="Proteomes" id="UP000326565"/>
    </source>
</evidence>
<keyword evidence="4" id="KW-0804">Transcription</keyword>
<evidence type="ECO:0000256" key="2">
    <source>
        <dbReference type="ARBA" id="ARBA00022723"/>
    </source>
</evidence>
<evidence type="ECO:0000313" key="7">
    <source>
        <dbReference type="EMBL" id="KAB8076788.1"/>
    </source>
</evidence>
<evidence type="ECO:0000256" key="3">
    <source>
        <dbReference type="ARBA" id="ARBA00023015"/>
    </source>
</evidence>
<reference evidence="7 8" key="1">
    <citation type="submission" date="2019-04" db="EMBL/GenBank/DDBJ databases">
        <title>Friends and foes A comparative genomics study of 23 Aspergillus species from section Flavi.</title>
        <authorList>
            <consortium name="DOE Joint Genome Institute"/>
            <person name="Kjaerbolling I."/>
            <person name="Vesth T."/>
            <person name="Frisvad J.C."/>
            <person name="Nybo J.L."/>
            <person name="Theobald S."/>
            <person name="Kildgaard S."/>
            <person name="Isbrandt T."/>
            <person name="Kuo A."/>
            <person name="Sato A."/>
            <person name="Lyhne E.K."/>
            <person name="Kogle M.E."/>
            <person name="Wiebenga A."/>
            <person name="Kun R.S."/>
            <person name="Lubbers R.J."/>
            <person name="Makela M.R."/>
            <person name="Barry K."/>
            <person name="Chovatia M."/>
            <person name="Clum A."/>
            <person name="Daum C."/>
            <person name="Haridas S."/>
            <person name="He G."/>
            <person name="LaButti K."/>
            <person name="Lipzen A."/>
            <person name="Mondo S."/>
            <person name="Riley R."/>
            <person name="Salamov A."/>
            <person name="Simmons B.A."/>
            <person name="Magnuson J.K."/>
            <person name="Henrissat B."/>
            <person name="Mortensen U.H."/>
            <person name="Larsen T.O."/>
            <person name="Devries R.P."/>
            <person name="Grigoriev I.V."/>
            <person name="Machida M."/>
            <person name="Baker S.E."/>
            <person name="Andersen M.R."/>
        </authorList>
    </citation>
    <scope>NUCLEOTIDE SEQUENCE [LARGE SCALE GENOMIC DNA]</scope>
    <source>
        <strain evidence="7 8">CBS 151.66</strain>
    </source>
</reference>
<dbReference type="EMBL" id="ML732176">
    <property type="protein sequence ID" value="KAB8076788.1"/>
    <property type="molecule type" value="Genomic_DNA"/>
</dbReference>
<organism evidence="7 8">
    <name type="scientific">Aspergillus leporis</name>
    <dbReference type="NCBI Taxonomy" id="41062"/>
    <lineage>
        <taxon>Eukaryota</taxon>
        <taxon>Fungi</taxon>
        <taxon>Dikarya</taxon>
        <taxon>Ascomycota</taxon>
        <taxon>Pezizomycotina</taxon>
        <taxon>Eurotiomycetes</taxon>
        <taxon>Eurotiomycetidae</taxon>
        <taxon>Eurotiales</taxon>
        <taxon>Aspergillaceae</taxon>
        <taxon>Aspergillus</taxon>
        <taxon>Aspergillus subgen. Circumdati</taxon>
    </lineage>
</organism>
<dbReference type="CDD" id="cd12148">
    <property type="entry name" value="fungal_TF_MHR"/>
    <property type="match status" value="1"/>
</dbReference>
<dbReference type="AlphaFoldDB" id="A0A5N5X7Q1"/>
<evidence type="ECO:0000256" key="4">
    <source>
        <dbReference type="ARBA" id="ARBA00023163"/>
    </source>
</evidence>
<dbReference type="GO" id="GO:0003677">
    <property type="term" value="F:DNA binding"/>
    <property type="evidence" value="ECO:0007669"/>
    <property type="project" value="InterPro"/>
</dbReference>
<evidence type="ECO:0000256" key="1">
    <source>
        <dbReference type="ARBA" id="ARBA00004123"/>
    </source>
</evidence>
<dbReference type="InterPro" id="IPR007219">
    <property type="entry name" value="XnlR_reg_dom"/>
</dbReference>
<dbReference type="SMART" id="SM00906">
    <property type="entry name" value="Fungal_trans"/>
    <property type="match status" value="1"/>
</dbReference>
<dbReference type="InterPro" id="IPR050815">
    <property type="entry name" value="TF_fung"/>
</dbReference>
<dbReference type="OrthoDB" id="4356994at2759"/>
<protein>
    <recommendedName>
        <fullName evidence="6">Xylanolytic transcriptional activator regulatory domain-containing protein</fullName>
    </recommendedName>
</protein>
<gene>
    <name evidence="7" type="ORF">BDV29DRAFT_154366</name>
</gene>
<evidence type="ECO:0000259" key="6">
    <source>
        <dbReference type="SMART" id="SM00906"/>
    </source>
</evidence>
<keyword evidence="3" id="KW-0805">Transcription regulation</keyword>
<evidence type="ECO:0000256" key="5">
    <source>
        <dbReference type="ARBA" id="ARBA00023242"/>
    </source>
</evidence>
<dbReference type="GO" id="GO:0005634">
    <property type="term" value="C:nucleus"/>
    <property type="evidence" value="ECO:0007669"/>
    <property type="project" value="UniProtKB-SubCell"/>
</dbReference>
<dbReference type="GO" id="GO:0000981">
    <property type="term" value="F:DNA-binding transcription factor activity, RNA polymerase II-specific"/>
    <property type="evidence" value="ECO:0007669"/>
    <property type="project" value="InterPro"/>
</dbReference>
<sequence>MAGVGVYGSPFLASHHFANLIRGHSMSYMAQRPDINAVHTLILLSLYDWGKSNGCQAWAYTEMATRMAQGIYSRMKANTKDVSGVNSSTQQEMITRSVWTCFALDCMLRCGRYGPQSAQVEVLDIPLPMSEDDFNIGIESTLRPTFLARYEMETPSLLTDNDGQRHGSQ</sequence>
<accession>A0A5N5X7Q1</accession>
<dbReference type="PANTHER" id="PTHR47338">
    <property type="entry name" value="ZN(II)2CYS6 TRANSCRIPTION FACTOR (EUROFUNG)-RELATED"/>
    <property type="match status" value="1"/>
</dbReference>
<dbReference type="PANTHER" id="PTHR47338:SF19">
    <property type="entry name" value="ZN(II)2CYS6 TRANSCRIPTION FACTOR (EUROFUNG)"/>
    <property type="match status" value="1"/>
</dbReference>
<keyword evidence="5" id="KW-0539">Nucleus</keyword>
<comment type="subcellular location">
    <subcellularLocation>
        <location evidence="1">Nucleus</location>
    </subcellularLocation>
</comment>
<keyword evidence="2" id="KW-0479">Metal-binding</keyword>
<feature type="domain" description="Xylanolytic transcriptional activator regulatory" evidence="6">
    <location>
        <begin position="57"/>
        <end position="134"/>
    </location>
</feature>
<name>A0A5N5X7Q1_9EURO</name>
<dbReference type="GO" id="GO:0008270">
    <property type="term" value="F:zinc ion binding"/>
    <property type="evidence" value="ECO:0007669"/>
    <property type="project" value="InterPro"/>
</dbReference>
<proteinExistence type="predicted"/>
<keyword evidence="8" id="KW-1185">Reference proteome</keyword>